<dbReference type="EMBL" id="KN837217">
    <property type="protein sequence ID" value="KIJ33084.1"/>
    <property type="molecule type" value="Genomic_DNA"/>
</dbReference>
<accession>A0A0C9UE78</accession>
<gene>
    <name evidence="2" type="ORF">M422DRAFT_264952</name>
</gene>
<reference evidence="2 3" key="1">
    <citation type="submission" date="2014-06" db="EMBL/GenBank/DDBJ databases">
        <title>Evolutionary Origins and Diversification of the Mycorrhizal Mutualists.</title>
        <authorList>
            <consortium name="DOE Joint Genome Institute"/>
            <consortium name="Mycorrhizal Genomics Consortium"/>
            <person name="Kohler A."/>
            <person name="Kuo A."/>
            <person name="Nagy L.G."/>
            <person name="Floudas D."/>
            <person name="Copeland A."/>
            <person name="Barry K.W."/>
            <person name="Cichocki N."/>
            <person name="Veneault-Fourrey C."/>
            <person name="LaButti K."/>
            <person name="Lindquist E.A."/>
            <person name="Lipzen A."/>
            <person name="Lundell T."/>
            <person name="Morin E."/>
            <person name="Murat C."/>
            <person name="Riley R."/>
            <person name="Ohm R."/>
            <person name="Sun H."/>
            <person name="Tunlid A."/>
            <person name="Henrissat B."/>
            <person name="Grigoriev I.V."/>
            <person name="Hibbett D.S."/>
            <person name="Martin F."/>
        </authorList>
    </citation>
    <scope>NUCLEOTIDE SEQUENCE [LARGE SCALE GENOMIC DNA]</scope>
    <source>
        <strain evidence="2 3">SS14</strain>
    </source>
</reference>
<evidence type="ECO:0000256" key="1">
    <source>
        <dbReference type="SAM" id="MobiDB-lite"/>
    </source>
</evidence>
<sequence>MESLQRTLATLRPGPGFESARVKAEAKFLPGGYAKVGRQGERLVGDMDGDDSSGGSPADTFNSRRSSKDYRVGDRVRGLDQGSIDEGNEIGDEYKMPVRPGEGWVSLSTFSSQDLDVARGKLQRLNKILGIPSNDQVPAVRIPDDILYRIFSLIQSSVVIRGHPSNSWRPKAGLSPGHKIHDYLIFRLSSMETFPISRPNLRAIFPTGRLLPLSELFLVRSGAAPLHVNLAKDINSLECQITWSRLIDLLPRIATRIVELSLSCEGYEAD</sequence>
<keyword evidence="3" id="KW-1185">Reference proteome</keyword>
<organism evidence="2 3">
    <name type="scientific">Sphaerobolus stellatus (strain SS14)</name>
    <dbReference type="NCBI Taxonomy" id="990650"/>
    <lineage>
        <taxon>Eukaryota</taxon>
        <taxon>Fungi</taxon>
        <taxon>Dikarya</taxon>
        <taxon>Basidiomycota</taxon>
        <taxon>Agaricomycotina</taxon>
        <taxon>Agaricomycetes</taxon>
        <taxon>Phallomycetidae</taxon>
        <taxon>Geastrales</taxon>
        <taxon>Sphaerobolaceae</taxon>
        <taxon>Sphaerobolus</taxon>
    </lineage>
</organism>
<protein>
    <submittedName>
        <fullName evidence="2">Uncharacterized protein</fullName>
    </submittedName>
</protein>
<name>A0A0C9UE78_SPHS4</name>
<dbReference type="Proteomes" id="UP000054279">
    <property type="component" value="Unassembled WGS sequence"/>
</dbReference>
<dbReference type="OrthoDB" id="3330577at2759"/>
<dbReference type="AlphaFoldDB" id="A0A0C9UE78"/>
<feature type="region of interest" description="Disordered" evidence="1">
    <location>
        <begin position="39"/>
        <end position="72"/>
    </location>
</feature>
<dbReference type="HOGENOM" id="CLU_1031217_0_0_1"/>
<proteinExistence type="predicted"/>
<evidence type="ECO:0000313" key="2">
    <source>
        <dbReference type="EMBL" id="KIJ33084.1"/>
    </source>
</evidence>
<evidence type="ECO:0000313" key="3">
    <source>
        <dbReference type="Proteomes" id="UP000054279"/>
    </source>
</evidence>